<evidence type="ECO:0000313" key="5">
    <source>
        <dbReference type="EMBL" id="SPZ41801.1"/>
    </source>
</evidence>
<dbReference type="InterPro" id="IPR000524">
    <property type="entry name" value="Tscrpt_reg_HTH_GntR"/>
</dbReference>
<dbReference type="SMART" id="SM00895">
    <property type="entry name" value="FCD"/>
    <property type="match status" value="1"/>
</dbReference>
<evidence type="ECO:0000256" key="3">
    <source>
        <dbReference type="ARBA" id="ARBA00023163"/>
    </source>
</evidence>
<dbReference type="Gene3D" id="1.10.10.10">
    <property type="entry name" value="Winged helix-like DNA-binding domain superfamily/Winged helix DNA-binding domain"/>
    <property type="match status" value="1"/>
</dbReference>
<dbReference type="Pfam" id="PF07729">
    <property type="entry name" value="FCD"/>
    <property type="match status" value="1"/>
</dbReference>
<dbReference type="Pfam" id="PF00392">
    <property type="entry name" value="GntR"/>
    <property type="match status" value="1"/>
</dbReference>
<dbReference type="PROSITE" id="PS50949">
    <property type="entry name" value="HTH_GNTR"/>
    <property type="match status" value="1"/>
</dbReference>
<name>A0AB38FK42_RHOWR</name>
<dbReference type="InterPro" id="IPR008920">
    <property type="entry name" value="TF_FadR/GntR_C"/>
</dbReference>
<reference evidence="5 6" key="1">
    <citation type="submission" date="2018-06" db="EMBL/GenBank/DDBJ databases">
        <authorList>
            <consortium name="Pathogen Informatics"/>
            <person name="Doyle S."/>
        </authorList>
    </citation>
    <scope>NUCLEOTIDE SEQUENCE [LARGE SCALE GENOMIC DNA]</scope>
    <source>
        <strain evidence="5 6">NCTC13229</strain>
    </source>
</reference>
<dbReference type="SUPFAM" id="SSF46785">
    <property type="entry name" value="Winged helix' DNA-binding domain"/>
    <property type="match status" value="1"/>
</dbReference>
<comment type="caution">
    <text evidence="5">The sequence shown here is derived from an EMBL/GenBank/DDBJ whole genome shotgun (WGS) entry which is preliminary data.</text>
</comment>
<dbReference type="PANTHER" id="PTHR43537:SF24">
    <property type="entry name" value="GLUCONATE OPERON TRANSCRIPTIONAL REPRESSOR"/>
    <property type="match status" value="1"/>
</dbReference>
<dbReference type="AlphaFoldDB" id="A0AB38FK42"/>
<dbReference type="GO" id="GO:0003700">
    <property type="term" value="F:DNA-binding transcription factor activity"/>
    <property type="evidence" value="ECO:0007669"/>
    <property type="project" value="InterPro"/>
</dbReference>
<gene>
    <name evidence="5" type="primary">ydfH_10</name>
    <name evidence="5" type="ORF">NCTC13229_05312</name>
</gene>
<dbReference type="SUPFAM" id="SSF48008">
    <property type="entry name" value="GntR ligand-binding domain-like"/>
    <property type="match status" value="1"/>
</dbReference>
<keyword evidence="2" id="KW-0238">DNA-binding</keyword>
<dbReference type="GO" id="GO:0003677">
    <property type="term" value="F:DNA binding"/>
    <property type="evidence" value="ECO:0007669"/>
    <property type="project" value="UniProtKB-KW"/>
</dbReference>
<keyword evidence="1" id="KW-0805">Transcription regulation</keyword>
<feature type="domain" description="HTH gntR-type" evidence="4">
    <location>
        <begin position="10"/>
        <end position="77"/>
    </location>
</feature>
<evidence type="ECO:0000256" key="2">
    <source>
        <dbReference type="ARBA" id="ARBA00023125"/>
    </source>
</evidence>
<organism evidence="5 6">
    <name type="scientific">Rhodococcus wratislaviensis</name>
    <name type="common">Tsukamurella wratislaviensis</name>
    <dbReference type="NCBI Taxonomy" id="44752"/>
    <lineage>
        <taxon>Bacteria</taxon>
        <taxon>Bacillati</taxon>
        <taxon>Actinomycetota</taxon>
        <taxon>Actinomycetes</taxon>
        <taxon>Mycobacteriales</taxon>
        <taxon>Nocardiaceae</taxon>
        <taxon>Rhodococcus</taxon>
    </lineage>
</organism>
<dbReference type="InterPro" id="IPR036388">
    <property type="entry name" value="WH-like_DNA-bd_sf"/>
</dbReference>
<dbReference type="Gene3D" id="1.20.120.530">
    <property type="entry name" value="GntR ligand-binding domain-like"/>
    <property type="match status" value="1"/>
</dbReference>
<dbReference type="EMBL" id="UAUI01000024">
    <property type="protein sequence ID" value="SPZ41801.1"/>
    <property type="molecule type" value="Genomic_DNA"/>
</dbReference>
<accession>A0AB38FK42</accession>
<evidence type="ECO:0000256" key="1">
    <source>
        <dbReference type="ARBA" id="ARBA00023015"/>
    </source>
</evidence>
<dbReference type="PANTHER" id="PTHR43537">
    <property type="entry name" value="TRANSCRIPTIONAL REGULATOR, GNTR FAMILY"/>
    <property type="match status" value="1"/>
</dbReference>
<evidence type="ECO:0000313" key="6">
    <source>
        <dbReference type="Proteomes" id="UP000251211"/>
    </source>
</evidence>
<dbReference type="InterPro" id="IPR036390">
    <property type="entry name" value="WH_DNA-bd_sf"/>
</dbReference>
<dbReference type="InterPro" id="IPR011711">
    <property type="entry name" value="GntR_C"/>
</dbReference>
<protein>
    <submittedName>
        <fullName evidence="5">GntR family transcriptional regulator</fullName>
    </submittedName>
</protein>
<dbReference type="CDD" id="cd07377">
    <property type="entry name" value="WHTH_GntR"/>
    <property type="match status" value="1"/>
</dbReference>
<dbReference type="Proteomes" id="UP000251211">
    <property type="component" value="Unassembled WGS sequence"/>
</dbReference>
<proteinExistence type="predicted"/>
<sequence>MPVKEAREHSTDQAAVTDLIRKAILDGDFAPNQRMVEADLCAQYDASRSAVRAALHELTAQGLVERIQNRGARVRSVSLDEAVEITEVRMVVEGLCAAKAAQKVTDAEIEELTALREELTTSVAAGDVFGYSRANQLLHKRVREISAQRSADEILERLRGQLVRHQFKLSMHPGRMSVSLPEHVAIIDAVCSRDPERAEAAMRQHLASVTAALEDVAEARQR</sequence>
<keyword evidence="3" id="KW-0804">Transcription</keyword>
<dbReference type="SMART" id="SM00345">
    <property type="entry name" value="HTH_GNTR"/>
    <property type="match status" value="1"/>
</dbReference>
<evidence type="ECO:0000259" key="4">
    <source>
        <dbReference type="PROSITE" id="PS50949"/>
    </source>
</evidence>
<dbReference type="RefSeq" id="WP_112301465.1">
    <property type="nucleotide sequence ID" value="NZ_JBHXBJ010000129.1"/>
</dbReference>